<gene>
    <name evidence="2" type="ORF">E2C01_039625</name>
</gene>
<evidence type="ECO:0000313" key="2">
    <source>
        <dbReference type="EMBL" id="MPC45919.1"/>
    </source>
</evidence>
<accession>A0A5B7FL87</accession>
<dbReference type="OrthoDB" id="6372335at2759"/>
<dbReference type="AlphaFoldDB" id="A0A5B7FL87"/>
<organism evidence="2 3">
    <name type="scientific">Portunus trituberculatus</name>
    <name type="common">Swimming crab</name>
    <name type="synonym">Neptunus trituberculatus</name>
    <dbReference type="NCBI Taxonomy" id="210409"/>
    <lineage>
        <taxon>Eukaryota</taxon>
        <taxon>Metazoa</taxon>
        <taxon>Ecdysozoa</taxon>
        <taxon>Arthropoda</taxon>
        <taxon>Crustacea</taxon>
        <taxon>Multicrustacea</taxon>
        <taxon>Malacostraca</taxon>
        <taxon>Eumalacostraca</taxon>
        <taxon>Eucarida</taxon>
        <taxon>Decapoda</taxon>
        <taxon>Pleocyemata</taxon>
        <taxon>Brachyura</taxon>
        <taxon>Eubrachyura</taxon>
        <taxon>Portunoidea</taxon>
        <taxon>Portunidae</taxon>
        <taxon>Portuninae</taxon>
        <taxon>Portunus</taxon>
    </lineage>
</organism>
<dbReference type="GO" id="GO:0003676">
    <property type="term" value="F:nucleic acid binding"/>
    <property type="evidence" value="ECO:0007669"/>
    <property type="project" value="InterPro"/>
</dbReference>
<dbReference type="InterPro" id="IPR036397">
    <property type="entry name" value="RNaseH_sf"/>
</dbReference>
<dbReference type="Proteomes" id="UP000324222">
    <property type="component" value="Unassembled WGS sequence"/>
</dbReference>
<reference evidence="2 3" key="1">
    <citation type="submission" date="2019-05" db="EMBL/GenBank/DDBJ databases">
        <title>Another draft genome of Portunus trituberculatus and its Hox gene families provides insights of decapod evolution.</title>
        <authorList>
            <person name="Jeong J.-H."/>
            <person name="Song I."/>
            <person name="Kim S."/>
            <person name="Choi T."/>
            <person name="Kim D."/>
            <person name="Ryu S."/>
            <person name="Kim W."/>
        </authorList>
    </citation>
    <scope>NUCLEOTIDE SEQUENCE [LARGE SCALE GENOMIC DNA]</scope>
    <source>
        <tissue evidence="2">Muscle</tissue>
    </source>
</reference>
<comment type="caution">
    <text evidence="2">The sequence shown here is derived from an EMBL/GenBank/DDBJ whole genome shotgun (WGS) entry which is preliminary data.</text>
</comment>
<dbReference type="SUPFAM" id="SSF53098">
    <property type="entry name" value="Ribonuclease H-like"/>
    <property type="match status" value="1"/>
</dbReference>
<dbReference type="PROSITE" id="PS50994">
    <property type="entry name" value="INTEGRASE"/>
    <property type="match status" value="1"/>
</dbReference>
<proteinExistence type="predicted"/>
<evidence type="ECO:0000313" key="3">
    <source>
        <dbReference type="Proteomes" id="UP000324222"/>
    </source>
</evidence>
<dbReference type="InterPro" id="IPR001584">
    <property type="entry name" value="Integrase_cat-core"/>
</dbReference>
<keyword evidence="3" id="KW-1185">Reference proteome</keyword>
<feature type="domain" description="Integrase catalytic" evidence="1">
    <location>
        <begin position="19"/>
        <end position="125"/>
    </location>
</feature>
<dbReference type="Pfam" id="PF00665">
    <property type="entry name" value="rve"/>
    <property type="match status" value="1"/>
</dbReference>
<dbReference type="InterPro" id="IPR050951">
    <property type="entry name" value="Retrovirus_Pol_polyprotein"/>
</dbReference>
<dbReference type="EMBL" id="VSRR010006955">
    <property type="protein sequence ID" value="MPC45919.1"/>
    <property type="molecule type" value="Genomic_DNA"/>
</dbReference>
<dbReference type="PANTHER" id="PTHR37984">
    <property type="entry name" value="PROTEIN CBG26694"/>
    <property type="match status" value="1"/>
</dbReference>
<name>A0A5B7FL87_PORTR</name>
<sequence>MYDTNTPAAPVEPLMLTPPPIYPFQLAVVDLFQLSGEVYAADVDRLTSWLEVEHFPTSSTSTLLIPIIRRWFRRFGIPEVLSYDGGTNFVSEEVRAFLSTWHVELCLSSAHFPQSRSGSKIWKDS</sequence>
<dbReference type="Gene3D" id="3.30.420.10">
    <property type="entry name" value="Ribonuclease H-like superfamily/Ribonuclease H"/>
    <property type="match status" value="1"/>
</dbReference>
<evidence type="ECO:0000259" key="1">
    <source>
        <dbReference type="PROSITE" id="PS50994"/>
    </source>
</evidence>
<protein>
    <recommendedName>
        <fullName evidence="1">Integrase catalytic domain-containing protein</fullName>
    </recommendedName>
</protein>
<dbReference type="GO" id="GO:0015074">
    <property type="term" value="P:DNA integration"/>
    <property type="evidence" value="ECO:0007669"/>
    <property type="project" value="InterPro"/>
</dbReference>
<dbReference type="PANTHER" id="PTHR37984:SF7">
    <property type="entry name" value="INTEGRASE CATALYTIC DOMAIN-CONTAINING PROTEIN"/>
    <property type="match status" value="1"/>
</dbReference>
<dbReference type="InterPro" id="IPR012337">
    <property type="entry name" value="RNaseH-like_sf"/>
</dbReference>